<name>A0A381N1P4_9ZZZZ</name>
<dbReference type="GO" id="GO:0004792">
    <property type="term" value="F:thiosulfate-cyanide sulfurtransferase activity"/>
    <property type="evidence" value="ECO:0007669"/>
    <property type="project" value="TreeGrafter"/>
</dbReference>
<organism evidence="5">
    <name type="scientific">marine metagenome</name>
    <dbReference type="NCBI Taxonomy" id="408172"/>
    <lineage>
        <taxon>unclassified sequences</taxon>
        <taxon>metagenomes</taxon>
        <taxon>ecological metagenomes</taxon>
    </lineage>
</organism>
<dbReference type="Gene3D" id="3.40.50.720">
    <property type="entry name" value="NAD(P)-binding Rossmann-like Domain"/>
    <property type="match status" value="1"/>
</dbReference>
<keyword evidence="1" id="KW-0808">Transferase</keyword>
<accession>A0A381N1P4</accession>
<dbReference type="GO" id="GO:0005829">
    <property type="term" value="C:cytosol"/>
    <property type="evidence" value="ECO:0007669"/>
    <property type="project" value="TreeGrafter"/>
</dbReference>
<dbReference type="GO" id="GO:0005524">
    <property type="term" value="F:ATP binding"/>
    <property type="evidence" value="ECO:0007669"/>
    <property type="project" value="UniProtKB-KW"/>
</dbReference>
<dbReference type="AlphaFoldDB" id="A0A381N1P4"/>
<dbReference type="PROSITE" id="PS50206">
    <property type="entry name" value="RHODANESE_3"/>
    <property type="match status" value="1"/>
</dbReference>
<evidence type="ECO:0000259" key="4">
    <source>
        <dbReference type="PROSITE" id="PS50206"/>
    </source>
</evidence>
<dbReference type="InterPro" id="IPR000594">
    <property type="entry name" value="ThiF_NAD_FAD-bd"/>
</dbReference>
<dbReference type="InterPro" id="IPR001763">
    <property type="entry name" value="Rhodanese-like_dom"/>
</dbReference>
<dbReference type="GO" id="GO:0008146">
    <property type="term" value="F:sulfotransferase activity"/>
    <property type="evidence" value="ECO:0007669"/>
    <property type="project" value="TreeGrafter"/>
</dbReference>
<dbReference type="GO" id="GO:0016779">
    <property type="term" value="F:nucleotidyltransferase activity"/>
    <property type="evidence" value="ECO:0007669"/>
    <property type="project" value="TreeGrafter"/>
</dbReference>
<dbReference type="GO" id="GO:0008641">
    <property type="term" value="F:ubiquitin-like modifier activating enzyme activity"/>
    <property type="evidence" value="ECO:0007669"/>
    <property type="project" value="InterPro"/>
</dbReference>
<dbReference type="InterPro" id="IPR036873">
    <property type="entry name" value="Rhodanese-like_dom_sf"/>
</dbReference>
<proteinExistence type="predicted"/>
<keyword evidence="3" id="KW-0067">ATP-binding</keyword>
<dbReference type="PANTHER" id="PTHR10953">
    <property type="entry name" value="UBIQUITIN-ACTIVATING ENZYME E1"/>
    <property type="match status" value="1"/>
</dbReference>
<dbReference type="SUPFAM" id="SSF69572">
    <property type="entry name" value="Activating enzymes of the ubiquitin-like proteins"/>
    <property type="match status" value="1"/>
</dbReference>
<dbReference type="InterPro" id="IPR045886">
    <property type="entry name" value="ThiF/MoeB/HesA"/>
</dbReference>
<evidence type="ECO:0000256" key="3">
    <source>
        <dbReference type="ARBA" id="ARBA00022840"/>
    </source>
</evidence>
<dbReference type="NCBIfam" id="NF004281">
    <property type="entry name" value="PRK05690.1"/>
    <property type="match status" value="1"/>
</dbReference>
<reference evidence="5" key="1">
    <citation type="submission" date="2018-05" db="EMBL/GenBank/DDBJ databases">
        <authorList>
            <person name="Lanie J.A."/>
            <person name="Ng W.-L."/>
            <person name="Kazmierczak K.M."/>
            <person name="Andrzejewski T.M."/>
            <person name="Davidsen T.M."/>
            <person name="Wayne K.J."/>
            <person name="Tettelin H."/>
            <person name="Glass J.I."/>
            <person name="Rusch D."/>
            <person name="Podicherti R."/>
            <person name="Tsui H.-C.T."/>
            <person name="Winkler M.E."/>
        </authorList>
    </citation>
    <scope>NUCLEOTIDE SEQUENCE</scope>
</reference>
<feature type="domain" description="Rhodanese" evidence="4">
    <location>
        <begin position="284"/>
        <end position="372"/>
    </location>
</feature>
<evidence type="ECO:0000256" key="1">
    <source>
        <dbReference type="ARBA" id="ARBA00022679"/>
    </source>
</evidence>
<dbReference type="SMART" id="SM00450">
    <property type="entry name" value="RHOD"/>
    <property type="match status" value="1"/>
</dbReference>
<dbReference type="Pfam" id="PF00581">
    <property type="entry name" value="Rhodanese"/>
    <property type="match status" value="1"/>
</dbReference>
<dbReference type="EMBL" id="UINC01000072">
    <property type="protein sequence ID" value="SUZ48522.1"/>
    <property type="molecule type" value="Genomic_DNA"/>
</dbReference>
<evidence type="ECO:0000256" key="2">
    <source>
        <dbReference type="ARBA" id="ARBA00022741"/>
    </source>
</evidence>
<dbReference type="FunFam" id="3.40.50.720:FF:000033">
    <property type="entry name" value="Adenylyltransferase and sulfurtransferase MOCS3"/>
    <property type="match status" value="1"/>
</dbReference>
<dbReference type="CDD" id="cd00757">
    <property type="entry name" value="ThiF_MoeB_HesA_family"/>
    <property type="match status" value="1"/>
</dbReference>
<dbReference type="Pfam" id="PF00899">
    <property type="entry name" value="ThiF"/>
    <property type="match status" value="1"/>
</dbReference>
<dbReference type="InterPro" id="IPR035985">
    <property type="entry name" value="Ubiquitin-activating_enz"/>
</dbReference>
<sequence>MVLTPNIELFPDAELRRYARHLALPEVGLEGQVRLKAARVLVIGMGGLGCPAAQYLAAAGIGQLTLADDDRVELTNLQRQPLYGEGDLGLPKAEVASTRLRALNSAIRIEALVERITASNVMELVQQHDLVLDGTDSLIARYLLADGCHLAGVPLVHGALRRFEGQVALFPPQGPCYRCLFPRPPPPEAIDDCATAGVLGAVPGLLGSLQALEALKWLLGIGPRKGRLLLLDGLAGTIQPVALAQRHSCPLCGESPTISAPGGEQAACGPRGLAPEELQAALDGPKPPLLVDLRESWERELALIPGEGLHLPFSQFEERKGELPHQRELLLYCHLGIRSAVALNLLQQEDYQTRHLVGGINAWLRETGQQERLY</sequence>
<dbReference type="PANTHER" id="PTHR10953:SF102">
    <property type="entry name" value="ADENYLYLTRANSFERASE AND SULFURTRANSFERASE MOCS3"/>
    <property type="match status" value="1"/>
</dbReference>
<evidence type="ECO:0000313" key="5">
    <source>
        <dbReference type="EMBL" id="SUZ48522.1"/>
    </source>
</evidence>
<keyword evidence="2" id="KW-0547">Nucleotide-binding</keyword>
<gene>
    <name evidence="5" type="ORF">METZ01_LOCUS1376</name>
</gene>
<dbReference type="Gene3D" id="3.40.250.10">
    <property type="entry name" value="Rhodanese-like domain"/>
    <property type="match status" value="1"/>
</dbReference>
<protein>
    <recommendedName>
        <fullName evidence="4">Rhodanese domain-containing protein</fullName>
    </recommendedName>
</protein>